<dbReference type="EMBL" id="CP001087">
    <property type="protein sequence ID" value="ACN14999.1"/>
    <property type="molecule type" value="Genomic_DNA"/>
</dbReference>
<dbReference type="HOGENOM" id="CLU_3355774_0_0_7"/>
<sequence length="36" mass="4107">MEKQAAIIIMEVSMGVSVGVRWLNIEKQRGSDFRAR</sequence>
<organism evidence="1 2">
    <name type="scientific">Desulforapulum autotrophicum (strain ATCC 43914 / DSM 3382 / VKM B-1955 / HRM2)</name>
    <name type="common">Desulfobacterium autotrophicum</name>
    <dbReference type="NCBI Taxonomy" id="177437"/>
    <lineage>
        <taxon>Bacteria</taxon>
        <taxon>Pseudomonadati</taxon>
        <taxon>Thermodesulfobacteriota</taxon>
        <taxon>Desulfobacteria</taxon>
        <taxon>Desulfobacterales</taxon>
        <taxon>Desulfobacteraceae</taxon>
        <taxon>Desulforapulum</taxon>
    </lineage>
</organism>
<reference evidence="1 2" key="1">
    <citation type="journal article" date="2009" name="Environ. Microbiol.">
        <title>Genome sequence of Desulfobacterium autotrophicum HRM2, a marine sulfate reducer oxidizing organic carbon completely to carbon dioxide.</title>
        <authorList>
            <person name="Strittmatter A.W."/>
            <person name="Liesegang H."/>
            <person name="Rabus R."/>
            <person name="Decker I."/>
            <person name="Amann J."/>
            <person name="Andres S."/>
            <person name="Henne A."/>
            <person name="Fricke W.F."/>
            <person name="Martinez-Arias R."/>
            <person name="Bartels D."/>
            <person name="Goesmann A."/>
            <person name="Krause L."/>
            <person name="Puehler A."/>
            <person name="Klenk H.P."/>
            <person name="Richter M."/>
            <person name="Schuler M."/>
            <person name="Gloeckner F.O."/>
            <person name="Meyerdierks A."/>
            <person name="Gottschalk G."/>
            <person name="Amann R."/>
        </authorList>
    </citation>
    <scope>NUCLEOTIDE SEQUENCE [LARGE SCALE GENOMIC DNA]</scope>
    <source>
        <strain evidence="2">ATCC 43914 / DSM 3382 / HRM2</strain>
    </source>
</reference>
<evidence type="ECO:0000313" key="2">
    <source>
        <dbReference type="Proteomes" id="UP000000442"/>
    </source>
</evidence>
<dbReference type="AlphaFoldDB" id="C0QBY7"/>
<protein>
    <submittedName>
        <fullName evidence="1">Uncharacterized protein</fullName>
    </submittedName>
</protein>
<dbReference type="STRING" id="177437.HRM2_18980"/>
<evidence type="ECO:0000313" key="1">
    <source>
        <dbReference type="EMBL" id="ACN14999.1"/>
    </source>
</evidence>
<name>C0QBY7_DESAH</name>
<gene>
    <name evidence="1" type="ordered locus">HRM2_18980</name>
</gene>
<dbReference type="KEGG" id="dat:HRM2_18980"/>
<keyword evidence="2" id="KW-1185">Reference proteome</keyword>
<dbReference type="Proteomes" id="UP000000442">
    <property type="component" value="Chromosome"/>
</dbReference>
<accession>C0QBY7</accession>
<proteinExistence type="predicted"/>